<accession>A0A915CZ93</accession>
<protein>
    <submittedName>
        <fullName evidence="2">Uncharacterized protein</fullName>
    </submittedName>
</protein>
<name>A0A915CZ93_9BILA</name>
<evidence type="ECO:0000313" key="1">
    <source>
        <dbReference type="Proteomes" id="UP000887574"/>
    </source>
</evidence>
<evidence type="ECO:0000313" key="2">
    <source>
        <dbReference type="WBParaSite" id="jg13728"/>
    </source>
</evidence>
<dbReference type="Proteomes" id="UP000887574">
    <property type="component" value="Unplaced"/>
</dbReference>
<reference evidence="2" key="1">
    <citation type="submission" date="2022-11" db="UniProtKB">
        <authorList>
            <consortium name="WormBaseParasite"/>
        </authorList>
    </citation>
    <scope>IDENTIFICATION</scope>
</reference>
<organism evidence="1 2">
    <name type="scientific">Ditylenchus dipsaci</name>
    <dbReference type="NCBI Taxonomy" id="166011"/>
    <lineage>
        <taxon>Eukaryota</taxon>
        <taxon>Metazoa</taxon>
        <taxon>Ecdysozoa</taxon>
        <taxon>Nematoda</taxon>
        <taxon>Chromadorea</taxon>
        <taxon>Rhabditida</taxon>
        <taxon>Tylenchina</taxon>
        <taxon>Tylenchomorpha</taxon>
        <taxon>Sphaerularioidea</taxon>
        <taxon>Anguinidae</taxon>
        <taxon>Anguininae</taxon>
        <taxon>Ditylenchus</taxon>
    </lineage>
</organism>
<dbReference type="WBParaSite" id="jg13728">
    <property type="protein sequence ID" value="jg13728"/>
    <property type="gene ID" value="jg13728"/>
</dbReference>
<dbReference type="AlphaFoldDB" id="A0A915CZ93"/>
<sequence>MVIDDKSFLSLICRVAQDVNFRLKRREAEKSSNRRYVCFDEGRSTWVRSGSFLTAEEKVKSSMSTIYNTRLTSPKTNSVKSLDDLWRLEVSGTPINALKSLCMDWMFLNVCQPVTIYE</sequence>
<keyword evidence="1" id="KW-1185">Reference proteome</keyword>
<proteinExistence type="predicted"/>